<dbReference type="Proteomes" id="UP000287361">
    <property type="component" value="Unassembled WGS sequence"/>
</dbReference>
<keyword evidence="4" id="KW-1185">Reference proteome</keyword>
<reference evidence="3 4" key="1">
    <citation type="submission" date="2018-10" db="EMBL/GenBank/DDBJ databases">
        <title>Draft Genome Sequence of Anaerotignum sp. KCTC 15736.</title>
        <authorList>
            <person name="Choi S.H."/>
            <person name="Kim J.S."/>
            <person name="Kang S.W."/>
            <person name="Lee J.S."/>
            <person name="Park S.H."/>
        </authorList>
    </citation>
    <scope>NUCLEOTIDE SEQUENCE [LARGE SCALE GENOMIC DNA]</scope>
    <source>
        <strain evidence="3 4">KCTC 15736</strain>
    </source>
</reference>
<evidence type="ECO:0000259" key="2">
    <source>
        <dbReference type="Pfam" id="PF05569"/>
    </source>
</evidence>
<dbReference type="Pfam" id="PF05569">
    <property type="entry name" value="Peptidase_M56"/>
    <property type="match status" value="1"/>
</dbReference>
<feature type="domain" description="Peptidase M56" evidence="2">
    <location>
        <begin position="42"/>
        <end position="235"/>
    </location>
</feature>
<comment type="caution">
    <text evidence="3">The sequence shown here is derived from an EMBL/GenBank/DDBJ whole genome shotgun (WGS) entry which is preliminary data.</text>
</comment>
<name>A0A401LE98_9FIRM</name>
<organism evidence="3 4">
    <name type="scientific">Anaerotignum faecicola</name>
    <dbReference type="NCBI Taxonomy" id="2358141"/>
    <lineage>
        <taxon>Bacteria</taxon>
        <taxon>Bacillati</taxon>
        <taxon>Bacillota</taxon>
        <taxon>Clostridia</taxon>
        <taxon>Lachnospirales</taxon>
        <taxon>Anaerotignaceae</taxon>
        <taxon>Anaerotignum</taxon>
    </lineage>
</organism>
<evidence type="ECO:0000256" key="1">
    <source>
        <dbReference type="SAM" id="Phobius"/>
    </source>
</evidence>
<dbReference type="AlphaFoldDB" id="A0A401LE98"/>
<feature type="transmembrane region" description="Helical" evidence="1">
    <location>
        <begin position="44"/>
        <end position="62"/>
    </location>
</feature>
<keyword evidence="1" id="KW-0812">Transmembrane</keyword>
<keyword evidence="1" id="KW-0472">Membrane</keyword>
<dbReference type="InterPro" id="IPR052173">
    <property type="entry name" value="Beta-lactam_resp_regulator"/>
</dbReference>
<keyword evidence="1" id="KW-1133">Transmembrane helix</keyword>
<dbReference type="PANTHER" id="PTHR34978:SF3">
    <property type="entry name" value="SLR0241 PROTEIN"/>
    <property type="match status" value="1"/>
</dbReference>
<evidence type="ECO:0000313" key="4">
    <source>
        <dbReference type="Proteomes" id="UP000287361"/>
    </source>
</evidence>
<accession>A0A401LE98</accession>
<dbReference type="InterPro" id="IPR008756">
    <property type="entry name" value="Peptidase_M56"/>
</dbReference>
<dbReference type="EMBL" id="BHVZ01000002">
    <property type="protein sequence ID" value="GCB29725.1"/>
    <property type="molecule type" value="Genomic_DNA"/>
</dbReference>
<feature type="transmembrane region" description="Helical" evidence="1">
    <location>
        <begin position="248"/>
        <end position="265"/>
    </location>
</feature>
<proteinExistence type="predicted"/>
<protein>
    <recommendedName>
        <fullName evidence="2">Peptidase M56 domain-containing protein</fullName>
    </recommendedName>
</protein>
<dbReference type="CDD" id="cd07341">
    <property type="entry name" value="M56_BlaR1_MecR1_like"/>
    <property type="match status" value="1"/>
</dbReference>
<sequence length="326" mass="38862">MKLLFPIEVESTIEISSFQIYPAIIAFLGKKLFTIGGFVVQVRWLLLAVWMTGTVCIAWSRIRFYRQLVRRFGHLPSICDESYLKILEEVKRENGYAFETTVIVDKNIRTILEFGYFRQIIFLPKAAYTEGELRYIFLHELEHFANKTNWMKLIVMVLECIFWWNPLVYLFRDACAQLLEVYCDSCVSRKLNKQEKVDYLGCLLQEMKRERAVCRSYPFGSQFFRQANLKQRFAVMMQFERDRKIEKCIYFMIFALLFLSYSIVLQPEYRPPGLNLDYIYTTDYIIKHGEDGVYTLYIEDEPEMIFMSVEEIEHLGLHYDAQNDEK</sequence>
<evidence type="ECO:0000313" key="3">
    <source>
        <dbReference type="EMBL" id="GCB29725.1"/>
    </source>
</evidence>
<dbReference type="PANTHER" id="PTHR34978">
    <property type="entry name" value="POSSIBLE SENSOR-TRANSDUCER PROTEIN BLAR"/>
    <property type="match status" value="1"/>
</dbReference>
<gene>
    <name evidence="3" type="ORF">KGMB03357_13860</name>
</gene>